<accession>E1P693</accession>
<reference evidence="1 2" key="2">
    <citation type="journal article" date="2010" name="BMC Genomics">
        <title>The genome of Geobacter bemidjiensis, exemplar for the subsurface clade of Geobacter species that predominate in Fe(III)-reducing subsurface environments.</title>
        <authorList>
            <person name="Aklujkar M."/>
            <person name="Young N.D."/>
            <person name="Holmes D."/>
            <person name="Chavan M."/>
            <person name="Risso C."/>
            <person name="Kiss H.E."/>
            <person name="Han C.S."/>
            <person name="Land M.L."/>
            <person name="Lovley D.R."/>
        </authorList>
    </citation>
    <scope>NUCLEOTIDE SEQUENCE [LARGE SCALE GENOMIC DNA]</scope>
    <source>
        <strain evidence="2">ATCC BAA-1014 / DSM 16622 / JCM 12645 / Bem</strain>
    </source>
</reference>
<dbReference type="RefSeq" id="WP_012529916.1">
    <property type="nucleotide sequence ID" value="NC_011146.1"/>
</dbReference>
<evidence type="ECO:0000313" key="1">
    <source>
        <dbReference type="EMBL" id="ADO00788.1"/>
    </source>
</evidence>
<proteinExistence type="predicted"/>
<keyword evidence="2" id="KW-1185">Reference proteome</keyword>
<evidence type="ECO:0000313" key="2">
    <source>
        <dbReference type="Proteomes" id="UP000008825"/>
    </source>
</evidence>
<dbReference type="KEGG" id="gbm:Gbem_4087"/>
<protein>
    <submittedName>
        <fullName evidence="1">Uncharacterized protein</fullName>
    </submittedName>
</protein>
<name>E1P693_CITBB</name>
<organism evidence="1 2">
    <name type="scientific">Citrifermentans bemidjiense (strain ATCC BAA-1014 / DSM 16622 / JCM 12645 / Bem)</name>
    <name type="common">Geobacter bemidjiensis</name>
    <dbReference type="NCBI Taxonomy" id="404380"/>
    <lineage>
        <taxon>Bacteria</taxon>
        <taxon>Pseudomonadati</taxon>
        <taxon>Thermodesulfobacteriota</taxon>
        <taxon>Desulfuromonadia</taxon>
        <taxon>Geobacterales</taxon>
        <taxon>Geobacteraceae</taxon>
        <taxon>Citrifermentans</taxon>
    </lineage>
</organism>
<dbReference type="EMBL" id="CP001124">
    <property type="protein sequence ID" value="ADO00788.1"/>
    <property type="molecule type" value="Genomic_DNA"/>
</dbReference>
<dbReference type="STRING" id="404380.Gbem_4087"/>
<gene>
    <name evidence="1" type="ordered locus">Gbem_4087</name>
</gene>
<dbReference type="OrthoDB" id="5398465at2"/>
<sequence>MSITDTLLLGPEELVELCKRYSTCQVEKLTTSKNLFQQYRVHIEGEDEEGYYNFLLDKGLAMSSDSFYTKMKSDKTFARRIKRRT</sequence>
<dbReference type="HOGENOM" id="CLU_2507989_0_0_7"/>
<reference evidence="1 2" key="1">
    <citation type="submission" date="2008-07" db="EMBL/GenBank/DDBJ databases">
        <title>Complete sequence of Geobacter bemidjiensis BEM.</title>
        <authorList>
            <consortium name="US DOE Joint Genome Institute"/>
            <person name="Lucas S."/>
            <person name="Copeland A."/>
            <person name="Lapidus A."/>
            <person name="Glavina del Rio T."/>
            <person name="Dalin E."/>
            <person name="Tice H."/>
            <person name="Bruce D."/>
            <person name="Goodwin L."/>
            <person name="Pitluck S."/>
            <person name="Kiss H."/>
            <person name="Brettin T."/>
            <person name="Detter J.C."/>
            <person name="Han C."/>
            <person name="Kuske C.R."/>
            <person name="Schmutz J."/>
            <person name="Larimer F."/>
            <person name="Land M."/>
            <person name="Hauser L."/>
            <person name="Kyrpides N."/>
            <person name="Lykidis A."/>
            <person name="Lovley D."/>
            <person name="Richardson P."/>
        </authorList>
    </citation>
    <scope>NUCLEOTIDE SEQUENCE [LARGE SCALE GENOMIC DNA]</scope>
    <source>
        <strain evidence="2">ATCC BAA-1014 / DSM 16622 / JCM 12645 / Bem</strain>
    </source>
</reference>
<dbReference type="Proteomes" id="UP000008825">
    <property type="component" value="Chromosome"/>
</dbReference>
<dbReference type="AlphaFoldDB" id="E1P693"/>